<gene>
    <name evidence="2" type="ORF">C7B82_23310</name>
</gene>
<reference evidence="2 3" key="2">
    <citation type="submission" date="2018-03" db="EMBL/GenBank/DDBJ databases">
        <title>The ancient ancestry and fast evolution of plastids.</title>
        <authorList>
            <person name="Moore K.R."/>
            <person name="Magnabosco C."/>
            <person name="Momper L."/>
            <person name="Gold D.A."/>
            <person name="Bosak T."/>
            <person name="Fournier G.P."/>
        </authorList>
    </citation>
    <scope>NUCLEOTIDE SEQUENCE [LARGE SCALE GENOMIC DNA]</scope>
    <source>
        <strain evidence="2 3">ULC18</strain>
    </source>
</reference>
<dbReference type="PANTHER" id="PTHR46844">
    <property type="entry name" value="SLR5058 PROTEIN"/>
    <property type="match status" value="1"/>
</dbReference>
<dbReference type="OrthoDB" id="448481at2"/>
<protein>
    <submittedName>
        <fullName evidence="2">NTPase (NACHT family)</fullName>
    </submittedName>
</protein>
<dbReference type="RefSeq" id="WP_106259028.1">
    <property type="nucleotide sequence ID" value="NZ_CAWNSW010000034.1"/>
</dbReference>
<dbReference type="InterPro" id="IPR027417">
    <property type="entry name" value="P-loop_NTPase"/>
</dbReference>
<dbReference type="EMBL" id="PVWK01000125">
    <property type="protein sequence ID" value="PSB25412.1"/>
    <property type="molecule type" value="Genomic_DNA"/>
</dbReference>
<dbReference type="Pfam" id="PF05729">
    <property type="entry name" value="NACHT"/>
    <property type="match status" value="1"/>
</dbReference>
<comment type="caution">
    <text evidence="2">The sequence shown here is derived from an EMBL/GenBank/DDBJ whole genome shotgun (WGS) entry which is preliminary data.</text>
</comment>
<feature type="domain" description="NACHT" evidence="1">
    <location>
        <begin position="185"/>
        <end position="303"/>
    </location>
</feature>
<dbReference type="PANTHER" id="PTHR46844:SF1">
    <property type="entry name" value="SLR5058 PROTEIN"/>
    <property type="match status" value="1"/>
</dbReference>
<evidence type="ECO:0000313" key="3">
    <source>
        <dbReference type="Proteomes" id="UP000239576"/>
    </source>
</evidence>
<evidence type="ECO:0000259" key="1">
    <source>
        <dbReference type="PROSITE" id="PS50837"/>
    </source>
</evidence>
<accession>A0A2T1DY55</accession>
<dbReference type="Pfam" id="PF22727">
    <property type="entry name" value="NCH2"/>
    <property type="match status" value="1"/>
</dbReference>
<proteinExistence type="predicted"/>
<dbReference type="InterPro" id="IPR001387">
    <property type="entry name" value="Cro/C1-type_HTH"/>
</dbReference>
<dbReference type="Proteomes" id="UP000239576">
    <property type="component" value="Unassembled WGS sequence"/>
</dbReference>
<keyword evidence="3" id="KW-1185">Reference proteome</keyword>
<dbReference type="PROSITE" id="PS50837">
    <property type="entry name" value="NACHT"/>
    <property type="match status" value="1"/>
</dbReference>
<dbReference type="Gene3D" id="3.40.50.300">
    <property type="entry name" value="P-loop containing nucleotide triphosphate hydrolases"/>
    <property type="match status" value="1"/>
</dbReference>
<dbReference type="CDD" id="cd00093">
    <property type="entry name" value="HTH_XRE"/>
    <property type="match status" value="1"/>
</dbReference>
<organism evidence="2 3">
    <name type="scientific">Stenomitos frigidus ULC18</name>
    <dbReference type="NCBI Taxonomy" id="2107698"/>
    <lineage>
        <taxon>Bacteria</taxon>
        <taxon>Bacillati</taxon>
        <taxon>Cyanobacteriota</taxon>
        <taxon>Cyanophyceae</taxon>
        <taxon>Leptolyngbyales</taxon>
        <taxon>Leptolyngbyaceae</taxon>
        <taxon>Stenomitos</taxon>
    </lineage>
</organism>
<dbReference type="InterPro" id="IPR007111">
    <property type="entry name" value="NACHT_NTPase"/>
</dbReference>
<dbReference type="InterPro" id="IPR054501">
    <property type="entry name" value="NCH2"/>
</dbReference>
<dbReference type="SUPFAM" id="SSF52540">
    <property type="entry name" value="P-loop containing nucleoside triphosphate hydrolases"/>
    <property type="match status" value="1"/>
</dbReference>
<dbReference type="AlphaFoldDB" id="A0A2T1DY55"/>
<reference evidence="3" key="1">
    <citation type="submission" date="2018-02" db="EMBL/GenBank/DDBJ databases">
        <authorList>
            <person name="Moore K."/>
            <person name="Momper L."/>
        </authorList>
    </citation>
    <scope>NUCLEOTIDE SEQUENCE [LARGE SCALE GENOMIC DNA]</scope>
    <source>
        <strain evidence="3">ULC18</strain>
    </source>
</reference>
<name>A0A2T1DY55_9CYAN</name>
<evidence type="ECO:0000313" key="2">
    <source>
        <dbReference type="EMBL" id="PSB25412.1"/>
    </source>
</evidence>
<sequence>MTERMGRSLQASDVGIAKANKAALEFARKADLAEELEISRSTLQKFFSGKPIGRENFHQICQRLGLNWRTIASGSPSVGDELDVEQASEESPYKDVEALVKLVRQQGKTSIQAQCGIMRVLDMSQSIALNDIYISVNILERISGRRRVGMDKLLQTLTTKQFDRPFLGNVSERRVAGLEAASRFNKLIVLGHAGVGKTTFLKYLALQCSLGEFKAQQVPMFISLKDFAETPEQSTLLEYINQQIMRYEVSIPQAAEHLLQQGRMLLLLDGLDEVKEYDSKRIVQQVQRFSIQFPLNQFVMSCRIATHEYTFAEFTEVEVADFDQIQMTTFVRRWFAKKEPMLGEQVVEKLRSSAHRPVQELATNPLLLTLLCLVFEDCGELPLNHHELYKEGLDILLKKWDGKRNIERDQVFKKLSFHHKEALLSRIAWLTFNQGAYFFQQTELEQQISDYLCTLSEAEAEPQKGQFDSEAVLKSIEAQNGLLVERARGIYSFSHLSFQEYFTARAIVEADSGREALLRKLVKHIVDPRWREVFLLTVSMLRQPDCLLKLMKQRIDHLSQDTQLQQCLLWLQQKSASVSAPYKPIVIHAFYLDLEVARSLKLSDRLLDLSRALNCNLTHELDPNLALDLALDRALTLTGQLTSVPDPLGTLNRLLSRAIARVHDLDPTATTGLAHALRQIKAQLPQQSQDQSSFNLWWQEHQQAWTETLRATMISYRNIGHNWQLSPPEQHKFEQYYTACCLLIDCLNNAICSTQTERSTISYNHLPHLNEKKGLRSSRR</sequence>